<name>B5IDH2_ACIB4</name>
<dbReference type="Proteomes" id="UP000001400">
    <property type="component" value="Chromosome"/>
</dbReference>
<gene>
    <name evidence="1" type="ordered locus">Aboo_0237</name>
</gene>
<dbReference type="Gene3D" id="3.40.720.10">
    <property type="entry name" value="Alkaline Phosphatase, subunit A"/>
    <property type="match status" value="1"/>
</dbReference>
<reference evidence="1" key="1">
    <citation type="submission" date="2010-02" db="EMBL/GenBank/DDBJ databases">
        <title>Complete sequence of Aciduliprofundum boonei T469.</title>
        <authorList>
            <consortium name="US DOE Joint Genome Institute"/>
            <person name="Lucas S."/>
            <person name="Copeland A."/>
            <person name="Lapidus A."/>
            <person name="Cheng J.-F."/>
            <person name="Bruce D."/>
            <person name="Goodwin L."/>
            <person name="Pitluck S."/>
            <person name="Saunders E."/>
            <person name="Detter J.C."/>
            <person name="Han C."/>
            <person name="Tapia R."/>
            <person name="Land M."/>
            <person name="Hauser L."/>
            <person name="Kyrpides N."/>
            <person name="Mikhailova N."/>
            <person name="Flores G."/>
            <person name="Reysenbach A.-L."/>
            <person name="Woyke T."/>
        </authorList>
    </citation>
    <scope>NUCLEOTIDE SEQUENCE</scope>
    <source>
        <strain evidence="1">T469</strain>
    </source>
</reference>
<dbReference type="EMBL" id="CP001941">
    <property type="protein sequence ID" value="ADD08049.1"/>
    <property type="molecule type" value="Genomic_DNA"/>
</dbReference>
<dbReference type="PANTHER" id="PTHR10151:SF120">
    <property type="entry name" value="BIS(5'-ADENOSYL)-TRIPHOSPHATASE"/>
    <property type="match status" value="1"/>
</dbReference>
<organism evidence="1 2">
    <name type="scientific">Aciduliprofundum boonei (strain DSM 19572 / T469)</name>
    <dbReference type="NCBI Taxonomy" id="439481"/>
    <lineage>
        <taxon>Archaea</taxon>
        <taxon>Methanobacteriati</taxon>
        <taxon>Thermoplasmatota</taxon>
        <taxon>DHVE2 group</taxon>
        <taxon>Candidatus Aciduliprofundum</taxon>
    </lineage>
</organism>
<protein>
    <submittedName>
        <fullName evidence="1">Type I phosphodiesterase/nucleotide pyrophosphatase</fullName>
    </submittedName>
</protein>
<sequence>MSKRTLVIGWDGAPYDKISKWVQEGKLKNLGKLVDKGAFGPLETTKLTISSCAWTTMVTGKNAGKHGIYDFFGTKFVGNSYFREPINSKWRRAKALWNYLSNYGYRVGTVNIPITYPAERVNGFMVGGMMSPSVDAPGFTYPANLLKDYPKLKEYRIDIEGAKHLDRDKFIYEVNKTIEERFDLFRYLIIKKDIDLFFGVFTSSDRFSHYMWHFFDQNHPYRKHESEEDLKKYKNSLLELYQKLDEYLGELISEFGPDNVMVVSDHGFASIYKYFEFNKWLYLKGYLKFKPKSEWKEFKHGKLNPKRTYIYGKVDWSETQAYMIGKRGSVYINLEGREPHGVVKKEEYEDLVEELIKEIKKIKDPETGEYIVQDALPRDEIFSGPYLNEAPDILTFFKDKYASIGYIVDLNSEDLFIVNDRPDLELELGIERYAGIFVASGLDYRHTNVNAWIGDVTPTILHTYGIPRDPDMDGKVLDIFAEDFVFKERKAELSKKEKSIIAKLKKLGKI</sequence>
<dbReference type="SUPFAM" id="SSF53649">
    <property type="entry name" value="Alkaline phosphatase-like"/>
    <property type="match status" value="1"/>
</dbReference>
<proteinExistence type="predicted"/>
<dbReference type="OrthoDB" id="198670at2157"/>
<dbReference type="Pfam" id="PF01663">
    <property type="entry name" value="Phosphodiest"/>
    <property type="match status" value="1"/>
</dbReference>
<dbReference type="eggNOG" id="arCOG01377">
    <property type="taxonomic scope" value="Archaea"/>
</dbReference>
<keyword evidence="2" id="KW-1185">Reference proteome</keyword>
<evidence type="ECO:0000313" key="1">
    <source>
        <dbReference type="EMBL" id="ADD08049.1"/>
    </source>
</evidence>
<evidence type="ECO:0000313" key="2">
    <source>
        <dbReference type="Proteomes" id="UP000001400"/>
    </source>
</evidence>
<dbReference type="RefSeq" id="WP_008084500.1">
    <property type="nucleotide sequence ID" value="NC_013926.1"/>
</dbReference>
<dbReference type="PANTHER" id="PTHR10151">
    <property type="entry name" value="ECTONUCLEOTIDE PYROPHOSPHATASE/PHOSPHODIESTERASE"/>
    <property type="match status" value="1"/>
</dbReference>
<dbReference type="HOGENOM" id="CLU_024306_0_0_2"/>
<dbReference type="STRING" id="439481.Aboo_0237"/>
<dbReference type="InterPro" id="IPR017850">
    <property type="entry name" value="Alkaline_phosphatase_core_sf"/>
</dbReference>
<dbReference type="GeneID" id="8827179"/>
<dbReference type="KEGG" id="abi:Aboo_0237"/>
<dbReference type="AlphaFoldDB" id="B5IDH2"/>
<dbReference type="InterPro" id="IPR002591">
    <property type="entry name" value="Phosphodiest/P_Trfase"/>
</dbReference>
<accession>B5IDH2</accession>
<dbReference type="GO" id="GO:0016787">
    <property type="term" value="F:hydrolase activity"/>
    <property type="evidence" value="ECO:0007669"/>
    <property type="project" value="UniProtKB-ARBA"/>
</dbReference>